<accession>A0A1L8EGM7</accession>
<feature type="active site" description="Proton donor/acceptor" evidence="12">
    <location>
        <position position="391"/>
    </location>
</feature>
<evidence type="ECO:0000256" key="13">
    <source>
        <dbReference type="SAM" id="SignalP"/>
    </source>
</evidence>
<evidence type="ECO:0000256" key="1">
    <source>
        <dbReference type="ARBA" id="ARBA00001947"/>
    </source>
</evidence>
<dbReference type="InterPro" id="IPR036990">
    <property type="entry name" value="M14A-like_propep"/>
</dbReference>
<keyword evidence="3 15" id="KW-0121">Carboxypeptidase</keyword>
<keyword evidence="10" id="KW-1015">Disulfide bond</keyword>
<dbReference type="PRINTS" id="PR00765">
    <property type="entry name" value="CRBOXYPTASEA"/>
</dbReference>
<dbReference type="SMART" id="SM00631">
    <property type="entry name" value="Zn_pept"/>
    <property type="match status" value="1"/>
</dbReference>
<evidence type="ECO:0000256" key="5">
    <source>
        <dbReference type="ARBA" id="ARBA00022723"/>
    </source>
</evidence>
<reference evidence="15" key="1">
    <citation type="submission" date="2017-01" db="EMBL/GenBank/DDBJ databases">
        <title>An insight into the sialome and mialome of the horn fly, Haematobia irritans.</title>
        <authorList>
            <person name="Breijo M."/>
            <person name="Boiani M."/>
            <person name="Ures X."/>
            <person name="Rocha S."/>
            <person name="Sequeira M."/>
            <person name="Ribeiro J.M."/>
        </authorList>
    </citation>
    <scope>NUCLEOTIDE SEQUENCE</scope>
</reference>
<dbReference type="Pfam" id="PF00246">
    <property type="entry name" value="Peptidase_M14"/>
    <property type="match status" value="1"/>
</dbReference>
<evidence type="ECO:0000256" key="7">
    <source>
        <dbReference type="ARBA" id="ARBA00022801"/>
    </source>
</evidence>
<dbReference type="PROSITE" id="PS52035">
    <property type="entry name" value="PEPTIDASE_M14"/>
    <property type="match status" value="1"/>
</dbReference>
<dbReference type="GO" id="GO:0004181">
    <property type="term" value="F:metallocarboxypeptidase activity"/>
    <property type="evidence" value="ECO:0007669"/>
    <property type="project" value="InterPro"/>
</dbReference>
<dbReference type="GO" id="GO:0008270">
    <property type="term" value="F:zinc ion binding"/>
    <property type="evidence" value="ECO:0007669"/>
    <property type="project" value="InterPro"/>
</dbReference>
<dbReference type="Pfam" id="PF02244">
    <property type="entry name" value="Propep_M14"/>
    <property type="match status" value="1"/>
</dbReference>
<evidence type="ECO:0000256" key="8">
    <source>
        <dbReference type="ARBA" id="ARBA00022833"/>
    </source>
</evidence>
<proteinExistence type="inferred from homology"/>
<evidence type="ECO:0000256" key="3">
    <source>
        <dbReference type="ARBA" id="ARBA00022645"/>
    </source>
</evidence>
<dbReference type="PROSITE" id="PS00132">
    <property type="entry name" value="CARBOXYPEPT_ZN_1"/>
    <property type="match status" value="1"/>
</dbReference>
<dbReference type="Gene3D" id="3.40.630.10">
    <property type="entry name" value="Zn peptidases"/>
    <property type="match status" value="1"/>
</dbReference>
<keyword evidence="7" id="KW-0378">Hydrolase</keyword>
<evidence type="ECO:0000256" key="2">
    <source>
        <dbReference type="ARBA" id="ARBA00005988"/>
    </source>
</evidence>
<dbReference type="FunFam" id="3.30.70.340:FF:000002">
    <property type="entry name" value="Carboxypeptidase A"/>
    <property type="match status" value="1"/>
</dbReference>
<dbReference type="PANTHER" id="PTHR11705">
    <property type="entry name" value="PROTEASE FAMILY M14 CARBOXYPEPTIDASE A,B"/>
    <property type="match status" value="1"/>
</dbReference>
<dbReference type="GO" id="GO:0006508">
    <property type="term" value="P:proteolysis"/>
    <property type="evidence" value="ECO:0007669"/>
    <property type="project" value="UniProtKB-KW"/>
</dbReference>
<sequence length="431" mass="49011">MGKLSIICLLATLVVCISGASLKSPSVVEEEKVRYDNYKVYKLNIKNKTQLSVIDLIQDISEKYNIWKEYDEATKEIHIMVKPTEDKNFKQLLEIYGFQSELLIENVQELIDEEQRASELTDNDDFGWTRYYELEDIEKWLDGMLAAYPSVTEPFTVGKSYEGRTIRGIKISYKSGNPGIFIESNIHAREWITSASATWFINELLTSTDASVRNLAENHDWYIVPVFNVDGFVYSHKTDRMWRKTRQPVSTSNCIGTDANRNFDSHWMANEGASDNPCSETYAGTSPFSEPEAKALSEFVASIKDKINVYISFHSYGQYLLSPYGHTKDEFPENYDDLLAIGDAFTNAVKGLAYNTQYTHGSTATVLYVASGSTVDWVFNELDVKVGYTIEFRDKGRYGFVLPPLQILPNCQELMAGMLALVEKTTELNYL</sequence>
<dbReference type="SUPFAM" id="SSF54897">
    <property type="entry name" value="Protease propeptides/inhibitors"/>
    <property type="match status" value="1"/>
</dbReference>
<dbReference type="PANTHER" id="PTHR11705:SF123">
    <property type="entry name" value="PEPTIDASE M14 CARBOXYPEPTIDASE A DOMAIN-CONTAINING PROTEIN-RELATED"/>
    <property type="match status" value="1"/>
</dbReference>
<protein>
    <recommendedName>
        <fullName evidence="11">Zinc carboxypeptidase A 1</fullName>
    </recommendedName>
</protein>
<evidence type="ECO:0000256" key="6">
    <source>
        <dbReference type="ARBA" id="ARBA00022729"/>
    </source>
</evidence>
<evidence type="ECO:0000256" key="4">
    <source>
        <dbReference type="ARBA" id="ARBA00022670"/>
    </source>
</evidence>
<keyword evidence="9" id="KW-0482">Metalloprotease</keyword>
<feature type="signal peptide" evidence="13">
    <location>
        <begin position="1"/>
        <end position="19"/>
    </location>
</feature>
<dbReference type="FunFam" id="3.40.630.10:FF:000001">
    <property type="entry name" value="Carboxypeptidase B"/>
    <property type="match status" value="1"/>
</dbReference>
<dbReference type="InterPro" id="IPR003146">
    <property type="entry name" value="M14A_act_pep"/>
</dbReference>
<feature type="domain" description="Peptidase M14" evidence="14">
    <location>
        <begin position="130"/>
        <end position="425"/>
    </location>
</feature>
<name>A0A1L8EGM7_HAEIR</name>
<dbReference type="Gene3D" id="3.30.70.340">
    <property type="entry name" value="Metallocarboxypeptidase-like"/>
    <property type="match status" value="1"/>
</dbReference>
<keyword evidence="6 13" id="KW-0732">Signal</keyword>
<organism evidence="15">
    <name type="scientific">Haematobia irritans</name>
    <name type="common">Horn fly</name>
    <name type="synonym">Conops irritans</name>
    <dbReference type="NCBI Taxonomy" id="7368"/>
    <lineage>
        <taxon>Eukaryota</taxon>
        <taxon>Metazoa</taxon>
        <taxon>Ecdysozoa</taxon>
        <taxon>Arthropoda</taxon>
        <taxon>Hexapoda</taxon>
        <taxon>Insecta</taxon>
        <taxon>Pterygota</taxon>
        <taxon>Neoptera</taxon>
        <taxon>Endopterygota</taxon>
        <taxon>Diptera</taxon>
        <taxon>Brachycera</taxon>
        <taxon>Muscomorpha</taxon>
        <taxon>Muscoidea</taxon>
        <taxon>Muscidae</taxon>
        <taxon>Haematobia</taxon>
    </lineage>
</organism>
<evidence type="ECO:0000256" key="9">
    <source>
        <dbReference type="ARBA" id="ARBA00023049"/>
    </source>
</evidence>
<feature type="chain" id="PRO_5012137468" description="Zinc carboxypeptidase A 1" evidence="13">
    <location>
        <begin position="20"/>
        <end position="431"/>
    </location>
</feature>
<dbReference type="InterPro" id="IPR057246">
    <property type="entry name" value="CARBOXYPEPT_ZN_1"/>
</dbReference>
<dbReference type="EMBL" id="GFDG01001040">
    <property type="protein sequence ID" value="JAV17759.1"/>
    <property type="molecule type" value="Transcribed_RNA"/>
</dbReference>
<comment type="similarity">
    <text evidence="2 12">Belongs to the peptidase M14 family.</text>
</comment>
<evidence type="ECO:0000313" key="15">
    <source>
        <dbReference type="EMBL" id="JAV17759.1"/>
    </source>
</evidence>
<evidence type="ECO:0000256" key="12">
    <source>
        <dbReference type="PROSITE-ProRule" id="PRU01379"/>
    </source>
</evidence>
<keyword evidence="8" id="KW-0862">Zinc</keyword>
<keyword evidence="4" id="KW-0645">Protease</keyword>
<comment type="cofactor">
    <cofactor evidence="1">
        <name>Zn(2+)</name>
        <dbReference type="ChEBI" id="CHEBI:29105"/>
    </cofactor>
</comment>
<dbReference type="InterPro" id="IPR000834">
    <property type="entry name" value="Peptidase_M14"/>
</dbReference>
<dbReference type="AlphaFoldDB" id="A0A1L8EGM7"/>
<keyword evidence="5" id="KW-0479">Metal-binding</keyword>
<evidence type="ECO:0000256" key="10">
    <source>
        <dbReference type="ARBA" id="ARBA00023157"/>
    </source>
</evidence>
<dbReference type="CDD" id="cd03860">
    <property type="entry name" value="M14_CP_A-B_like"/>
    <property type="match status" value="1"/>
</dbReference>
<dbReference type="SUPFAM" id="SSF53187">
    <property type="entry name" value="Zn-dependent exopeptidases"/>
    <property type="match status" value="1"/>
</dbReference>
<evidence type="ECO:0000256" key="11">
    <source>
        <dbReference type="ARBA" id="ARBA00069039"/>
    </source>
</evidence>
<dbReference type="GO" id="GO:0005615">
    <property type="term" value="C:extracellular space"/>
    <property type="evidence" value="ECO:0007669"/>
    <property type="project" value="TreeGrafter"/>
</dbReference>
<evidence type="ECO:0000259" key="14">
    <source>
        <dbReference type="PROSITE" id="PS52035"/>
    </source>
</evidence>